<name>A0A1M4UFH6_9THEO</name>
<dbReference type="AlphaFoldDB" id="A0A1M4UFH6"/>
<dbReference type="Proteomes" id="UP000184088">
    <property type="component" value="Unassembled WGS sequence"/>
</dbReference>
<reference evidence="1 2" key="1">
    <citation type="submission" date="2016-11" db="EMBL/GenBank/DDBJ databases">
        <authorList>
            <person name="Jaros S."/>
            <person name="Januszkiewicz K."/>
            <person name="Wedrychowicz H."/>
        </authorList>
    </citation>
    <scope>NUCLEOTIDE SEQUENCE [LARGE SCALE GENOMIC DNA]</scope>
    <source>
        <strain evidence="1 2">DSM 17918</strain>
    </source>
</reference>
<dbReference type="InterPro" id="IPR036091">
    <property type="entry name" value="Prodiol/glycerol_DeHase__sf_su"/>
</dbReference>
<dbReference type="InterPro" id="IPR003207">
    <property type="entry name" value="Ppandiol/glycerol_DeHydtase_su"/>
</dbReference>
<keyword evidence="2" id="KW-1185">Reference proteome</keyword>
<dbReference type="NCBIfam" id="NF011972">
    <property type="entry name" value="PRK15443.1-3"/>
    <property type="match status" value="1"/>
</dbReference>
<protein>
    <submittedName>
        <fullName evidence="1">Propanediol dehydratase small subunit</fullName>
    </submittedName>
</protein>
<dbReference type="Gene3D" id="1.10.1510.20">
    <property type="entry name" value="Propanediol/glycerol dehydratase, small subunit"/>
    <property type="match status" value="1"/>
</dbReference>
<evidence type="ECO:0000313" key="2">
    <source>
        <dbReference type="Proteomes" id="UP000184088"/>
    </source>
</evidence>
<accession>A0A1M4UFH6</accession>
<dbReference type="SUPFAM" id="SSF47148">
    <property type="entry name" value="Diol dehydratase, gamma subunit"/>
    <property type="match status" value="1"/>
</dbReference>
<proteinExistence type="predicted"/>
<organism evidence="1 2">
    <name type="scientific">Caldanaerobius fijiensis DSM 17918</name>
    <dbReference type="NCBI Taxonomy" id="1121256"/>
    <lineage>
        <taxon>Bacteria</taxon>
        <taxon>Bacillati</taxon>
        <taxon>Bacillota</taxon>
        <taxon>Clostridia</taxon>
        <taxon>Thermoanaerobacterales</taxon>
        <taxon>Thermoanaerobacteraceae</taxon>
        <taxon>Caldanaerobius</taxon>
    </lineage>
</organism>
<dbReference type="EMBL" id="FQVH01000002">
    <property type="protein sequence ID" value="SHE55320.1"/>
    <property type="molecule type" value="Genomic_DNA"/>
</dbReference>
<sequence>MALSREDYPLSVKRRELIRTYTGKSFDDINLKSVNDGSISQGDLRISGNVLMYQAEIAEACERPQLAENLRRAAELTVVPDNKILEIYNALRPHRSTKQELLDIADELEKKYNAKRCAALVRKAADTYERRGVLKR</sequence>
<dbReference type="RefSeq" id="WP_073341476.1">
    <property type="nucleotide sequence ID" value="NZ_FQVH01000002.1"/>
</dbReference>
<dbReference type="PIRSF" id="PIRSF018505">
    <property type="entry name" value="Prpndl_dhdrts_sm"/>
    <property type="match status" value="1"/>
</dbReference>
<gene>
    <name evidence="1" type="ORF">SAMN02746089_00459</name>
</gene>
<dbReference type="Pfam" id="PF02287">
    <property type="entry name" value="Dehydratase_SU"/>
    <property type="match status" value="1"/>
</dbReference>
<dbReference type="OrthoDB" id="3732589at2"/>
<evidence type="ECO:0000313" key="1">
    <source>
        <dbReference type="EMBL" id="SHE55320.1"/>
    </source>
</evidence>
<dbReference type="STRING" id="1121256.SAMN02746089_00459"/>